<evidence type="ECO:0000313" key="2">
    <source>
        <dbReference type="EMBL" id="KAB3529073.1"/>
    </source>
</evidence>
<keyword evidence="1" id="KW-1133">Transmembrane helix</keyword>
<dbReference type="AlphaFoldDB" id="A0A833M6U8"/>
<reference evidence="2 3" key="1">
    <citation type="submission" date="2019-10" db="EMBL/GenBank/DDBJ databases">
        <title>Alkaliphilus serpentinus sp. nov. and Alkaliphilus pronyensis sp. nov., two novel anaerobic alkaliphilic species isolated from the serpentinized-hosted hydrothermal field of the Prony Bay (New Caledonia).</title>
        <authorList>
            <person name="Postec A."/>
        </authorList>
    </citation>
    <scope>NUCLEOTIDE SEQUENCE [LARGE SCALE GENOMIC DNA]</scope>
    <source>
        <strain evidence="2 3">LacT</strain>
    </source>
</reference>
<keyword evidence="1" id="KW-0472">Membrane</keyword>
<dbReference type="RefSeq" id="WP_151866310.1">
    <property type="nucleotide sequence ID" value="NZ_WBZB01000037.1"/>
</dbReference>
<protein>
    <submittedName>
        <fullName evidence="2">Uncharacterized protein</fullName>
    </submittedName>
</protein>
<dbReference type="Proteomes" id="UP000465601">
    <property type="component" value="Unassembled WGS sequence"/>
</dbReference>
<comment type="caution">
    <text evidence="2">The sequence shown here is derived from an EMBL/GenBank/DDBJ whole genome shotgun (WGS) entry which is preliminary data.</text>
</comment>
<dbReference type="EMBL" id="WBZB01000037">
    <property type="protein sequence ID" value="KAB3529073.1"/>
    <property type="molecule type" value="Genomic_DNA"/>
</dbReference>
<feature type="transmembrane region" description="Helical" evidence="1">
    <location>
        <begin position="20"/>
        <end position="39"/>
    </location>
</feature>
<proteinExistence type="predicted"/>
<accession>A0A833M6U8</accession>
<sequence>MLISFTINKDTLYHKSENPFSKAIVVVVMVIAIFTFIIIPSQRVSKNYSSNISIKEESVVIDDYIKTEIDISHLQADERIEVHALDEDKLRNSSLSIFGVDFENSPEGKIIIETRLPINNYNGYDLNEYINPKVLGRLEGNKLYIDYSYKENVKVIFTSSWINMWQFDRYQDRGLTKDKAGSAMAKGSGHIKISAPEGITLDFKTK</sequence>
<organism evidence="2 3">
    <name type="scientific">Alkaliphilus serpentinus</name>
    <dbReference type="NCBI Taxonomy" id="1482731"/>
    <lineage>
        <taxon>Bacteria</taxon>
        <taxon>Bacillati</taxon>
        <taxon>Bacillota</taxon>
        <taxon>Clostridia</taxon>
        <taxon>Peptostreptococcales</taxon>
        <taxon>Natronincolaceae</taxon>
        <taxon>Alkaliphilus</taxon>
    </lineage>
</organism>
<evidence type="ECO:0000313" key="3">
    <source>
        <dbReference type="Proteomes" id="UP000465601"/>
    </source>
</evidence>
<keyword evidence="3" id="KW-1185">Reference proteome</keyword>
<keyword evidence="1" id="KW-0812">Transmembrane</keyword>
<gene>
    <name evidence="2" type="ORF">F8153_10500</name>
</gene>
<name>A0A833M6U8_9FIRM</name>
<evidence type="ECO:0000256" key="1">
    <source>
        <dbReference type="SAM" id="Phobius"/>
    </source>
</evidence>